<keyword evidence="1" id="KW-0472">Membrane</keyword>
<evidence type="ECO:0000313" key="3">
    <source>
        <dbReference type="Proteomes" id="UP001217089"/>
    </source>
</evidence>
<sequence length="117" mass="13694">MINKFIKKNKTTEIKPHIIISIWMIINFIVLKFLSLILKKKLYKYAEKNIVFLSFTKQNCHFIAVYKVIFIVAFVGIFVYLHFSKKSLQTKCTCTEILNSDFSICSVTVFLSIIICK</sequence>
<comment type="caution">
    <text evidence="2">The sequence shown here is derived from an EMBL/GenBank/DDBJ whole genome shotgun (WGS) entry which is preliminary data.</text>
</comment>
<proteinExistence type="predicted"/>
<accession>A0ABQ9E1Q3</accession>
<evidence type="ECO:0000256" key="1">
    <source>
        <dbReference type="SAM" id="Phobius"/>
    </source>
</evidence>
<gene>
    <name evidence="2" type="ORF">KUTeg_023946</name>
</gene>
<dbReference type="EMBL" id="JARBDR010000923">
    <property type="protein sequence ID" value="KAJ8297415.1"/>
    <property type="molecule type" value="Genomic_DNA"/>
</dbReference>
<reference evidence="2 3" key="1">
    <citation type="submission" date="2022-12" db="EMBL/GenBank/DDBJ databases">
        <title>Chromosome-level genome of Tegillarca granosa.</title>
        <authorList>
            <person name="Kim J."/>
        </authorList>
    </citation>
    <scope>NUCLEOTIDE SEQUENCE [LARGE SCALE GENOMIC DNA]</scope>
    <source>
        <strain evidence="2">Teg-2019</strain>
        <tissue evidence="2">Adductor muscle</tissue>
    </source>
</reference>
<keyword evidence="1" id="KW-0812">Transmembrane</keyword>
<name>A0ABQ9E1Q3_TEGGR</name>
<keyword evidence="1" id="KW-1133">Transmembrane helix</keyword>
<protein>
    <submittedName>
        <fullName evidence="2">Uncharacterized protein</fullName>
    </submittedName>
</protein>
<evidence type="ECO:0000313" key="2">
    <source>
        <dbReference type="EMBL" id="KAJ8297415.1"/>
    </source>
</evidence>
<feature type="transmembrane region" description="Helical" evidence="1">
    <location>
        <begin position="18"/>
        <end position="38"/>
    </location>
</feature>
<feature type="transmembrane region" description="Helical" evidence="1">
    <location>
        <begin position="59"/>
        <end position="83"/>
    </location>
</feature>
<dbReference type="Proteomes" id="UP001217089">
    <property type="component" value="Unassembled WGS sequence"/>
</dbReference>
<keyword evidence="3" id="KW-1185">Reference proteome</keyword>
<organism evidence="2 3">
    <name type="scientific">Tegillarca granosa</name>
    <name type="common">Malaysian cockle</name>
    <name type="synonym">Anadara granosa</name>
    <dbReference type="NCBI Taxonomy" id="220873"/>
    <lineage>
        <taxon>Eukaryota</taxon>
        <taxon>Metazoa</taxon>
        <taxon>Spiralia</taxon>
        <taxon>Lophotrochozoa</taxon>
        <taxon>Mollusca</taxon>
        <taxon>Bivalvia</taxon>
        <taxon>Autobranchia</taxon>
        <taxon>Pteriomorphia</taxon>
        <taxon>Arcoida</taxon>
        <taxon>Arcoidea</taxon>
        <taxon>Arcidae</taxon>
        <taxon>Tegillarca</taxon>
    </lineage>
</organism>